<proteinExistence type="inferred from homology"/>
<comment type="similarity">
    <text evidence="1">Belongs to the TolB family.</text>
</comment>
<dbReference type="SUPFAM" id="SSF82171">
    <property type="entry name" value="DPP6 N-terminal domain-like"/>
    <property type="match status" value="1"/>
</dbReference>
<keyword evidence="3" id="KW-1185">Reference proteome</keyword>
<name>A0ABV7J4R4_9RHOB</name>
<dbReference type="PANTHER" id="PTHR36842">
    <property type="entry name" value="PROTEIN TOLB HOMOLOG"/>
    <property type="match status" value="1"/>
</dbReference>
<dbReference type="InterPro" id="IPR011042">
    <property type="entry name" value="6-blade_b-propeller_TolB-like"/>
</dbReference>
<dbReference type="RefSeq" id="WP_380073887.1">
    <property type="nucleotide sequence ID" value="NZ_JBHRTO010000001.1"/>
</dbReference>
<evidence type="ECO:0000256" key="1">
    <source>
        <dbReference type="ARBA" id="ARBA00009820"/>
    </source>
</evidence>
<dbReference type="Proteomes" id="UP001595547">
    <property type="component" value="Unassembled WGS sequence"/>
</dbReference>
<dbReference type="InterPro" id="IPR011659">
    <property type="entry name" value="WD40"/>
</dbReference>
<accession>A0ABV7J4R4</accession>
<protein>
    <submittedName>
        <fullName evidence="2">TolB family protein</fullName>
    </submittedName>
</protein>
<dbReference type="PANTHER" id="PTHR36842:SF1">
    <property type="entry name" value="PROTEIN TOLB"/>
    <property type="match status" value="1"/>
</dbReference>
<dbReference type="Gene3D" id="2.120.10.30">
    <property type="entry name" value="TolB, C-terminal domain"/>
    <property type="match status" value="1"/>
</dbReference>
<organism evidence="2 3">
    <name type="scientific">Cypionkella sinensis</name>
    <dbReference type="NCBI Taxonomy" id="1756043"/>
    <lineage>
        <taxon>Bacteria</taxon>
        <taxon>Pseudomonadati</taxon>
        <taxon>Pseudomonadota</taxon>
        <taxon>Alphaproteobacteria</taxon>
        <taxon>Rhodobacterales</taxon>
        <taxon>Paracoccaceae</taxon>
        <taxon>Cypionkella</taxon>
    </lineage>
</organism>
<dbReference type="EMBL" id="JBHRTO010000001">
    <property type="protein sequence ID" value="MFC3182309.1"/>
    <property type="molecule type" value="Genomic_DNA"/>
</dbReference>
<gene>
    <name evidence="2" type="ORF">ACFOGH_15010</name>
</gene>
<dbReference type="Pfam" id="PF07676">
    <property type="entry name" value="PD40"/>
    <property type="match status" value="3"/>
</dbReference>
<evidence type="ECO:0000313" key="2">
    <source>
        <dbReference type="EMBL" id="MFC3182309.1"/>
    </source>
</evidence>
<comment type="caution">
    <text evidence="2">The sequence shown here is derived from an EMBL/GenBank/DDBJ whole genome shotgun (WGS) entry which is preliminary data.</text>
</comment>
<reference evidence="3" key="1">
    <citation type="journal article" date="2019" name="Int. J. Syst. Evol. Microbiol.">
        <title>The Global Catalogue of Microorganisms (GCM) 10K type strain sequencing project: providing services to taxonomists for standard genome sequencing and annotation.</title>
        <authorList>
            <consortium name="The Broad Institute Genomics Platform"/>
            <consortium name="The Broad Institute Genome Sequencing Center for Infectious Disease"/>
            <person name="Wu L."/>
            <person name="Ma J."/>
        </authorList>
    </citation>
    <scope>NUCLEOTIDE SEQUENCE [LARGE SCALE GENOMIC DNA]</scope>
    <source>
        <strain evidence="3">KCTC 52039</strain>
    </source>
</reference>
<sequence>MRSFLEIYDLASASTRTLLATDRHIEAPNWYPSGDALLVNAEGRLFRVPLAEPALIPIETGVAQRLNNDHGISPDGQQIVISSHHEGIGSQIYMIPAKGGDPVKISPQAPSWWHGWSPDGKLLTYVAARGGSRVIDVYTMPIGGTETRLTMGEGHCDGPDFSADGAQIYYNCDRDGHAQIWVMNADGSAQRKLFADDCVNWFPHPSPDDQHLIYLAYPPGTLGHPANLPVALCLCDPQGQNRRRILEFTGGQGTMNVPNWAPDSHAFAYVRYEI</sequence>
<evidence type="ECO:0000313" key="3">
    <source>
        <dbReference type="Proteomes" id="UP001595547"/>
    </source>
</evidence>